<keyword evidence="1" id="KW-0812">Transmembrane</keyword>
<evidence type="ECO:0000313" key="2">
    <source>
        <dbReference type="EMBL" id="MPN51205.1"/>
    </source>
</evidence>
<feature type="transmembrane region" description="Helical" evidence="1">
    <location>
        <begin position="95"/>
        <end position="117"/>
    </location>
</feature>
<name>A0A645IIT5_9ZZZZ</name>
<dbReference type="EMBL" id="VSSQ01116077">
    <property type="protein sequence ID" value="MPN51205.1"/>
    <property type="molecule type" value="Genomic_DNA"/>
</dbReference>
<reference evidence="2" key="1">
    <citation type="submission" date="2019-08" db="EMBL/GenBank/DDBJ databases">
        <authorList>
            <person name="Kucharzyk K."/>
            <person name="Murdoch R.W."/>
            <person name="Higgins S."/>
            <person name="Loffler F."/>
        </authorList>
    </citation>
    <scope>NUCLEOTIDE SEQUENCE</scope>
</reference>
<accession>A0A645IIT5</accession>
<feature type="transmembrane region" description="Helical" evidence="1">
    <location>
        <begin position="154"/>
        <end position="176"/>
    </location>
</feature>
<keyword evidence="1" id="KW-0472">Membrane</keyword>
<evidence type="ECO:0000256" key="1">
    <source>
        <dbReference type="SAM" id="Phobius"/>
    </source>
</evidence>
<keyword evidence="1" id="KW-1133">Transmembrane helix</keyword>
<sequence length="186" mass="20500">MLIALLFGRAAMVMTTAANLQFLLQFAGDKLPFLARLMQYIRFVASCFAAPAAQVFQYDSGMAVYHQLEVTSWSVGGFAVLAAAIAGFLLNRKSVFARICATWVACSFLLLCVLGWGTSENGLVLYTLYFGWAFVSLILLLIKRLFRQIRPLQYGLLGAGILALAYLNTLGLADIIRFGLQYYPVS</sequence>
<organism evidence="2">
    <name type="scientific">bioreactor metagenome</name>
    <dbReference type="NCBI Taxonomy" id="1076179"/>
    <lineage>
        <taxon>unclassified sequences</taxon>
        <taxon>metagenomes</taxon>
        <taxon>ecological metagenomes</taxon>
    </lineage>
</organism>
<dbReference type="AlphaFoldDB" id="A0A645IIT5"/>
<feature type="transmembrane region" description="Helical" evidence="1">
    <location>
        <begin position="6"/>
        <end position="28"/>
    </location>
</feature>
<comment type="caution">
    <text evidence="2">The sequence shown here is derived from an EMBL/GenBank/DDBJ whole genome shotgun (WGS) entry which is preliminary data.</text>
</comment>
<feature type="transmembrane region" description="Helical" evidence="1">
    <location>
        <begin position="123"/>
        <end position="142"/>
    </location>
</feature>
<proteinExistence type="predicted"/>
<protein>
    <submittedName>
        <fullName evidence="2">Uncharacterized protein</fullName>
    </submittedName>
</protein>
<gene>
    <name evidence="2" type="ORF">SDC9_198847</name>
</gene>
<feature type="transmembrane region" description="Helical" evidence="1">
    <location>
        <begin position="70"/>
        <end position="90"/>
    </location>
</feature>